<dbReference type="PANTHER" id="PTHR23077:SF171">
    <property type="entry name" value="NUCLEAR VALOSIN-CONTAINING PROTEIN-LIKE"/>
    <property type="match status" value="1"/>
</dbReference>
<dbReference type="Pfam" id="PF00004">
    <property type="entry name" value="AAA"/>
    <property type="match status" value="1"/>
</dbReference>
<evidence type="ECO:0000259" key="7">
    <source>
        <dbReference type="SMART" id="SM00382"/>
    </source>
</evidence>
<dbReference type="Gene3D" id="1.10.8.60">
    <property type="match status" value="1"/>
</dbReference>
<dbReference type="PROSITE" id="PS50005">
    <property type="entry name" value="TPR"/>
    <property type="match status" value="1"/>
</dbReference>
<dbReference type="PANTHER" id="PTHR23077">
    <property type="entry name" value="AAA-FAMILY ATPASE"/>
    <property type="match status" value="1"/>
</dbReference>
<dbReference type="GO" id="GO:0016887">
    <property type="term" value="F:ATP hydrolysis activity"/>
    <property type="evidence" value="ECO:0007669"/>
    <property type="project" value="InterPro"/>
</dbReference>
<dbReference type="InterPro" id="IPR050168">
    <property type="entry name" value="AAA_ATPase_domain"/>
</dbReference>
<dbReference type="Proteomes" id="UP000664277">
    <property type="component" value="Unassembled WGS sequence"/>
</dbReference>
<comment type="similarity">
    <text evidence="5">Belongs to the AAA ATPase family.</text>
</comment>
<reference evidence="8" key="1">
    <citation type="submission" date="2021-02" db="EMBL/GenBank/DDBJ databases">
        <title>Genome-Resolved Metagenomics of a Microbial Community Performing Photosynthetic Biological Nutrient Removal.</title>
        <authorList>
            <person name="Mcdaniel E.A."/>
        </authorList>
    </citation>
    <scope>NUCLEOTIDE SEQUENCE</scope>
    <source>
        <strain evidence="8">UWPOB_OBS1</strain>
    </source>
</reference>
<dbReference type="InterPro" id="IPR003960">
    <property type="entry name" value="ATPase_AAA_CS"/>
</dbReference>
<sequence>MPNQDEMIESLKQALSLSPDNLPLRLLLGENLLTVGRMEEAEREFSTALALSPNDYKIMTSLAQAFFGSGKYSQALVIIEDLVKKPEPQPRALLLYCRLLLNEGKLALARDYYAKAVAAEHSLTDNSLEERLGLTGKDFTAKEGQGKQDSARRLGATACGDLSEFSVNNLLNGDDEEDDNEDNNESNDLDFGDLVENAGIGFADVGGMDTVKEQIRMKIIYPLQHPETFKAYGKKMGGGILLYGPPGCGKTYLARATAGEIKAGFIPIGLHQVLDMWIGASEKNLHSIFEIARKQKPTVLFFDEVDALAASRSDMKQSYHRHTINQFLNELDGVNTSNEGVLVLAATNAPWHLDPAFRRPGRFDKIIFVPPPDTQARASILRIILKGKPQDNIDFDFIAKKTERFSGADLNALVEDCIEKKIEEAMSKGGEPRPITTKDLEKSSKIIKPSTLEWFSSARNYAIYSNESGLYDEIAKYLKL</sequence>
<name>A0A8J7P855_9BACT</name>
<feature type="repeat" description="TPR" evidence="4">
    <location>
        <begin position="22"/>
        <end position="55"/>
    </location>
</feature>
<evidence type="ECO:0000256" key="4">
    <source>
        <dbReference type="PROSITE-ProRule" id="PRU00339"/>
    </source>
</evidence>
<evidence type="ECO:0000256" key="1">
    <source>
        <dbReference type="ARBA" id="ARBA00022741"/>
    </source>
</evidence>
<evidence type="ECO:0000313" key="8">
    <source>
        <dbReference type="EMBL" id="MBN8661439.1"/>
    </source>
</evidence>
<dbReference type="SMART" id="SM00382">
    <property type="entry name" value="AAA"/>
    <property type="match status" value="1"/>
</dbReference>
<feature type="region of interest" description="Disordered" evidence="6">
    <location>
        <begin position="170"/>
        <end position="190"/>
    </location>
</feature>
<proteinExistence type="inferred from homology"/>
<evidence type="ECO:0000256" key="5">
    <source>
        <dbReference type="RuleBase" id="RU003651"/>
    </source>
</evidence>
<keyword evidence="4" id="KW-0802">TPR repeat</keyword>
<keyword evidence="2 5" id="KW-0067">ATP-binding</keyword>
<feature type="compositionally biased region" description="Acidic residues" evidence="6">
    <location>
        <begin position="173"/>
        <end position="190"/>
    </location>
</feature>
<dbReference type="Gene3D" id="1.25.40.10">
    <property type="entry name" value="Tetratricopeptide repeat domain"/>
    <property type="match status" value="1"/>
</dbReference>
<dbReference type="PROSITE" id="PS00674">
    <property type="entry name" value="AAA"/>
    <property type="match status" value="1"/>
</dbReference>
<dbReference type="InterPro" id="IPR011990">
    <property type="entry name" value="TPR-like_helical_dom_sf"/>
</dbReference>
<evidence type="ECO:0000256" key="2">
    <source>
        <dbReference type="ARBA" id="ARBA00022840"/>
    </source>
</evidence>
<dbReference type="SUPFAM" id="SSF48452">
    <property type="entry name" value="TPR-like"/>
    <property type="match status" value="1"/>
</dbReference>
<organism evidence="8 9">
    <name type="scientific">Candidatus Obscuribacter phosphatis</name>
    <dbReference type="NCBI Taxonomy" id="1906157"/>
    <lineage>
        <taxon>Bacteria</taxon>
        <taxon>Bacillati</taxon>
        <taxon>Candidatus Melainabacteria</taxon>
        <taxon>Candidatus Obscuribacterales</taxon>
        <taxon>Candidatus Obscuribacteraceae</taxon>
        <taxon>Candidatus Obscuribacter</taxon>
    </lineage>
</organism>
<gene>
    <name evidence="8" type="ORF">J0M35_13825</name>
</gene>
<keyword evidence="3" id="KW-0175">Coiled coil</keyword>
<evidence type="ECO:0000256" key="6">
    <source>
        <dbReference type="SAM" id="MobiDB-lite"/>
    </source>
</evidence>
<dbReference type="InterPro" id="IPR003959">
    <property type="entry name" value="ATPase_AAA_core"/>
</dbReference>
<dbReference type="InterPro" id="IPR027417">
    <property type="entry name" value="P-loop_NTPase"/>
</dbReference>
<dbReference type="Pfam" id="PF13432">
    <property type="entry name" value="TPR_16"/>
    <property type="match status" value="1"/>
</dbReference>
<dbReference type="Gene3D" id="3.40.50.300">
    <property type="entry name" value="P-loop containing nucleotide triphosphate hydrolases"/>
    <property type="match status" value="1"/>
</dbReference>
<comment type="caution">
    <text evidence="8">The sequence shown here is derived from an EMBL/GenBank/DDBJ whole genome shotgun (WGS) entry which is preliminary data.</text>
</comment>
<keyword evidence="1 5" id="KW-0547">Nucleotide-binding</keyword>
<dbReference type="FunFam" id="3.40.50.300:FF:001025">
    <property type="entry name" value="ATPase family, AAA domain-containing 2B"/>
    <property type="match status" value="1"/>
</dbReference>
<dbReference type="InterPro" id="IPR019734">
    <property type="entry name" value="TPR_rpt"/>
</dbReference>
<dbReference type="SUPFAM" id="SSF52540">
    <property type="entry name" value="P-loop containing nucleoside triphosphate hydrolases"/>
    <property type="match status" value="1"/>
</dbReference>
<evidence type="ECO:0000313" key="9">
    <source>
        <dbReference type="Proteomes" id="UP000664277"/>
    </source>
</evidence>
<evidence type="ECO:0000256" key="3">
    <source>
        <dbReference type="ARBA" id="ARBA00023054"/>
    </source>
</evidence>
<accession>A0A8J7P855</accession>
<dbReference type="GO" id="GO:0005524">
    <property type="term" value="F:ATP binding"/>
    <property type="evidence" value="ECO:0007669"/>
    <property type="project" value="UniProtKB-KW"/>
</dbReference>
<feature type="domain" description="AAA+ ATPase" evidence="7">
    <location>
        <begin position="236"/>
        <end position="373"/>
    </location>
</feature>
<dbReference type="EMBL" id="JAFLCK010000020">
    <property type="protein sequence ID" value="MBN8661439.1"/>
    <property type="molecule type" value="Genomic_DNA"/>
</dbReference>
<dbReference type="AlphaFoldDB" id="A0A8J7P855"/>
<dbReference type="Pfam" id="PF14559">
    <property type="entry name" value="TPR_19"/>
    <property type="match status" value="1"/>
</dbReference>
<dbReference type="InterPro" id="IPR003593">
    <property type="entry name" value="AAA+_ATPase"/>
</dbReference>
<protein>
    <submittedName>
        <fullName evidence="8">AAA family ATPase</fullName>
    </submittedName>
</protein>